<keyword evidence="2" id="KW-0067">ATP-binding</keyword>
<dbReference type="GO" id="GO:0005524">
    <property type="term" value="F:ATP binding"/>
    <property type="evidence" value="ECO:0007669"/>
    <property type="project" value="UniProtKB-KW"/>
</dbReference>
<organism evidence="3 4">
    <name type="scientific">Glossina palpalis gambiensis</name>
    <dbReference type="NCBI Taxonomy" id="67801"/>
    <lineage>
        <taxon>Eukaryota</taxon>
        <taxon>Metazoa</taxon>
        <taxon>Ecdysozoa</taxon>
        <taxon>Arthropoda</taxon>
        <taxon>Hexapoda</taxon>
        <taxon>Insecta</taxon>
        <taxon>Pterygota</taxon>
        <taxon>Neoptera</taxon>
        <taxon>Endopterygota</taxon>
        <taxon>Diptera</taxon>
        <taxon>Brachycera</taxon>
        <taxon>Muscomorpha</taxon>
        <taxon>Hippoboscoidea</taxon>
        <taxon>Glossinidae</taxon>
        <taxon>Glossina</taxon>
    </lineage>
</organism>
<dbReference type="AlphaFoldDB" id="A0A1B0BK67"/>
<keyword evidence="1" id="KW-0547">Nucleotide-binding</keyword>
<name>A0A1B0BK67_9MUSC</name>
<evidence type="ECO:0000256" key="2">
    <source>
        <dbReference type="ARBA" id="ARBA00022840"/>
    </source>
</evidence>
<dbReference type="Pfam" id="PF03969">
    <property type="entry name" value="AFG1_ATPase"/>
    <property type="match status" value="1"/>
</dbReference>
<reference evidence="3" key="2">
    <citation type="submission" date="2020-05" db="UniProtKB">
        <authorList>
            <consortium name="EnsemblMetazoa"/>
        </authorList>
    </citation>
    <scope>IDENTIFICATION</scope>
    <source>
        <strain evidence="3">IAEA</strain>
    </source>
</reference>
<reference evidence="4" key="1">
    <citation type="submission" date="2015-01" db="EMBL/GenBank/DDBJ databases">
        <authorList>
            <person name="Aksoy S."/>
            <person name="Warren W."/>
            <person name="Wilson R.K."/>
        </authorList>
    </citation>
    <scope>NUCLEOTIDE SEQUENCE [LARGE SCALE GENOMIC DNA]</scope>
    <source>
        <strain evidence="4">IAEA</strain>
    </source>
</reference>
<dbReference type="VEuPathDB" id="VectorBase:GPPI032764"/>
<protein>
    <submittedName>
        <fullName evidence="3">Uncharacterized protein</fullName>
    </submittedName>
</protein>
<dbReference type="EnsemblMetazoa" id="GPPI032764-RA">
    <property type="protein sequence ID" value="GPPI032764-PA"/>
    <property type="gene ID" value="GPPI032764"/>
</dbReference>
<dbReference type="Proteomes" id="UP000092460">
    <property type="component" value="Unassembled WGS sequence"/>
</dbReference>
<dbReference type="GO" id="GO:0016887">
    <property type="term" value="F:ATP hydrolysis activity"/>
    <property type="evidence" value="ECO:0007669"/>
    <property type="project" value="InterPro"/>
</dbReference>
<dbReference type="InterPro" id="IPR005654">
    <property type="entry name" value="ATPase_AFG1-like"/>
</dbReference>
<keyword evidence="4" id="KW-1185">Reference proteome</keyword>
<evidence type="ECO:0000313" key="3">
    <source>
        <dbReference type="EnsemblMetazoa" id="GPPI032764-PA"/>
    </source>
</evidence>
<sequence length="159" mass="18445">MKQLLFNIENLHYPGDFTVLYSFLKVTLILKGVEFKFLHSLYWLESYYFKVTIRLRLHVKSQQTLLVRFKMKDVPQLTLRMKAPMRRLITRIDTFYDNHIHVVISADVPLDKLLMAFTQHFVSFSSSRPSSSDLGKNAVSSCIPAFLASSTFNTVLSFS</sequence>
<evidence type="ECO:0000256" key="1">
    <source>
        <dbReference type="ARBA" id="ARBA00022741"/>
    </source>
</evidence>
<accession>A0A1B0BK67</accession>
<dbReference type="EMBL" id="JXJN01015825">
    <property type="status" value="NOT_ANNOTATED_CDS"/>
    <property type="molecule type" value="Genomic_DNA"/>
</dbReference>
<evidence type="ECO:0000313" key="4">
    <source>
        <dbReference type="Proteomes" id="UP000092460"/>
    </source>
</evidence>
<proteinExistence type="predicted"/>